<dbReference type="EMBL" id="VMNK01000004">
    <property type="protein sequence ID" value="TVO58262.1"/>
    <property type="molecule type" value="Genomic_DNA"/>
</dbReference>
<keyword evidence="3 4" id="KW-0975">Bacterial flagellum</keyword>
<comment type="subunit">
    <text evidence="4">Monomer. Interacts with the flagellar basal bodies.</text>
</comment>
<comment type="function">
    <text evidence="4">Acts as a flagellar brake, regulating swimming and swarming in a bis-(3'-5') cyclic diguanylic acid (c-di-GMP)-dependent manner. Binds 1 c-di-GMP dimer per subunit. Increasing levels of c-di-GMP lead to decreased motility.</text>
</comment>
<organism evidence="7 8">
    <name type="scientific">Denitromonas halophila</name>
    <dbReference type="NCBI Taxonomy" id="1629404"/>
    <lineage>
        <taxon>Bacteria</taxon>
        <taxon>Pseudomonadati</taxon>
        <taxon>Pseudomonadota</taxon>
        <taxon>Betaproteobacteria</taxon>
        <taxon>Rhodocyclales</taxon>
        <taxon>Zoogloeaceae</taxon>
        <taxon>Denitromonas</taxon>
    </lineage>
</organism>
<sequence length="257" mass="29174">MTQTDNAALKFELLQSDDFGRYLLRDRNEIIQVLRQLIAKRAMVTAYLSGGRDFLLTTVLAIEDEDLILDVAPDENRNRQAEAAEELICITQIENVKVQFPIMGLTSTQFEGAPAFKTPLPDRLLRLQRREYYRLIAPVAHSLICQIPVPAEDGPTNTFEARVLDISGGGVAVIVPPEGVEFKPDTEFTQCQIQLPEIGTVQARLRVRNLFRVTNRNGISMLRAGCEFVDLPERVASVIHRYILKVERDRNSRERRL</sequence>
<dbReference type="GO" id="GO:0009425">
    <property type="term" value="C:bacterial-type flagellum basal body"/>
    <property type="evidence" value="ECO:0007669"/>
    <property type="project" value="UniProtKB-SubCell"/>
</dbReference>
<comment type="similarity">
    <text evidence="4">Belongs to the YcgR family.</text>
</comment>
<evidence type="ECO:0000259" key="5">
    <source>
        <dbReference type="Pfam" id="PF07238"/>
    </source>
</evidence>
<dbReference type="InterPro" id="IPR009926">
    <property type="entry name" value="T3SS_YcgR_PilZN"/>
</dbReference>
<evidence type="ECO:0000313" key="8">
    <source>
        <dbReference type="Proteomes" id="UP000319502"/>
    </source>
</evidence>
<dbReference type="Pfam" id="PF07238">
    <property type="entry name" value="PilZ"/>
    <property type="match status" value="1"/>
</dbReference>
<evidence type="ECO:0000256" key="3">
    <source>
        <dbReference type="ARBA" id="ARBA00023143"/>
    </source>
</evidence>
<dbReference type="AlphaFoldDB" id="A0A557QZC2"/>
<evidence type="ECO:0000256" key="1">
    <source>
        <dbReference type="ARBA" id="ARBA00022636"/>
    </source>
</evidence>
<dbReference type="RefSeq" id="WP_144308733.1">
    <property type="nucleotide sequence ID" value="NZ_VMNK01000004.1"/>
</dbReference>
<protein>
    <recommendedName>
        <fullName evidence="4">Flagellar brake protein YcgR</fullName>
    </recommendedName>
    <alternativeName>
        <fullName evidence="4">Cyclic di-GMP binding protein YcgR</fullName>
    </alternativeName>
</protein>
<dbReference type="GO" id="GO:0035438">
    <property type="term" value="F:cyclic-di-GMP binding"/>
    <property type="evidence" value="ECO:0007669"/>
    <property type="project" value="UniProtKB-UniRule"/>
</dbReference>
<dbReference type="InterPro" id="IPR023787">
    <property type="entry name" value="T3SS_YcgR"/>
</dbReference>
<dbReference type="InterPro" id="IPR012349">
    <property type="entry name" value="Split_barrel_FMN-bd"/>
</dbReference>
<accession>A0A557QZC2</accession>
<keyword evidence="7" id="KW-0966">Cell projection</keyword>
<feature type="domain" description="PilZ" evidence="5">
    <location>
        <begin position="128"/>
        <end position="244"/>
    </location>
</feature>
<name>A0A557QZC2_9RHOO</name>
<dbReference type="HAMAP" id="MF_01457">
    <property type="entry name" value="YcgR"/>
    <property type="match status" value="1"/>
</dbReference>
<keyword evidence="2 4" id="KW-0547">Nucleotide-binding</keyword>
<proteinExistence type="inferred from homology"/>
<evidence type="ECO:0000256" key="4">
    <source>
        <dbReference type="HAMAP-Rule" id="MF_01457"/>
    </source>
</evidence>
<dbReference type="OrthoDB" id="5572581at2"/>
<reference evidence="7 8" key="1">
    <citation type="submission" date="2019-07" db="EMBL/GenBank/DDBJ databases">
        <title>The pathways for chlorine oxyanion respiration interact through the shared metabolite chlorate.</title>
        <authorList>
            <person name="Barnum T.P."/>
            <person name="Cheng Y."/>
            <person name="Hill K.A."/>
            <person name="Lucas L.N."/>
            <person name="Carlson H.K."/>
            <person name="Coates J.D."/>
        </authorList>
    </citation>
    <scope>NUCLEOTIDE SEQUENCE [LARGE SCALE GENOMIC DNA]</scope>
    <source>
        <strain evidence="7 8">SFB-3</strain>
    </source>
</reference>
<feature type="domain" description="Type III secretion system flagellar brake protein YcgR PilZN" evidence="6">
    <location>
        <begin position="22"/>
        <end position="126"/>
    </location>
</feature>
<comment type="caution">
    <text evidence="7">The sequence shown here is derived from an EMBL/GenBank/DDBJ whole genome shotgun (WGS) entry which is preliminary data.</text>
</comment>
<keyword evidence="8" id="KW-1185">Reference proteome</keyword>
<dbReference type="Proteomes" id="UP000319502">
    <property type="component" value="Unassembled WGS sequence"/>
</dbReference>
<dbReference type="InterPro" id="IPR009875">
    <property type="entry name" value="PilZ_domain"/>
</dbReference>
<dbReference type="Gene3D" id="2.40.10.220">
    <property type="entry name" value="predicted glycosyltransferase like domains"/>
    <property type="match status" value="1"/>
</dbReference>
<keyword evidence="1 4" id="KW-0973">c-di-GMP</keyword>
<dbReference type="Pfam" id="PF07317">
    <property type="entry name" value="PilZN"/>
    <property type="match status" value="1"/>
</dbReference>
<comment type="subcellular location">
    <subcellularLocation>
        <location evidence="4">Bacterial flagellum basal body</location>
    </subcellularLocation>
</comment>
<dbReference type="GO" id="GO:0071945">
    <property type="term" value="P:regulation of bacterial-type flagellum-dependent cell motility by regulation of motor speed"/>
    <property type="evidence" value="ECO:0007669"/>
    <property type="project" value="UniProtKB-UniRule"/>
</dbReference>
<dbReference type="GO" id="GO:0071973">
    <property type="term" value="P:bacterial-type flagellum-dependent cell motility"/>
    <property type="evidence" value="ECO:0007669"/>
    <property type="project" value="UniProtKB-UniRule"/>
</dbReference>
<evidence type="ECO:0000256" key="2">
    <source>
        <dbReference type="ARBA" id="ARBA00022741"/>
    </source>
</evidence>
<keyword evidence="7" id="KW-0282">Flagellum</keyword>
<evidence type="ECO:0000259" key="6">
    <source>
        <dbReference type="Pfam" id="PF07317"/>
    </source>
</evidence>
<dbReference type="Gene3D" id="2.30.110.10">
    <property type="entry name" value="Electron Transport, Fmn-binding Protein, Chain A"/>
    <property type="match status" value="1"/>
</dbReference>
<evidence type="ECO:0000313" key="7">
    <source>
        <dbReference type="EMBL" id="TVO58262.1"/>
    </source>
</evidence>
<keyword evidence="7" id="KW-0969">Cilium</keyword>
<gene>
    <name evidence="4" type="primary">ycgR</name>
    <name evidence="7" type="ORF">FHP91_06015</name>
</gene>